<dbReference type="KEGG" id="soy:115883187"/>
<feature type="transmembrane region" description="Helical" evidence="5">
    <location>
        <begin position="132"/>
        <end position="153"/>
    </location>
</feature>
<dbReference type="PROSITE" id="PS00216">
    <property type="entry name" value="SUGAR_TRANSPORT_1"/>
    <property type="match status" value="1"/>
</dbReference>
<evidence type="ECO:0000256" key="1">
    <source>
        <dbReference type="ARBA" id="ARBA00004141"/>
    </source>
</evidence>
<feature type="transmembrane region" description="Helical" evidence="5">
    <location>
        <begin position="399"/>
        <end position="423"/>
    </location>
</feature>
<gene>
    <name evidence="8 9 10" type="primary">LOC115883187</name>
</gene>
<evidence type="ECO:0000256" key="2">
    <source>
        <dbReference type="ARBA" id="ARBA00022692"/>
    </source>
</evidence>
<dbReference type="SUPFAM" id="SSF103473">
    <property type="entry name" value="MFS general substrate transporter"/>
    <property type="match status" value="1"/>
</dbReference>
<feature type="transmembrane region" description="Helical" evidence="5">
    <location>
        <begin position="195"/>
        <end position="220"/>
    </location>
</feature>
<name>A0A6J2Y0T9_SITOR</name>
<dbReference type="InterPro" id="IPR005828">
    <property type="entry name" value="MFS_sugar_transport-like"/>
</dbReference>
<feature type="transmembrane region" description="Helical" evidence="5">
    <location>
        <begin position="323"/>
        <end position="343"/>
    </location>
</feature>
<feature type="transmembrane region" description="Helical" evidence="5">
    <location>
        <begin position="355"/>
        <end position="376"/>
    </location>
</feature>
<feature type="transmembrane region" description="Helical" evidence="5">
    <location>
        <begin position="435"/>
        <end position="454"/>
    </location>
</feature>
<dbReference type="FunFam" id="1.20.1250.20:FF:000249">
    <property type="entry name" value="facilitated trehalose transporter Tret1"/>
    <property type="match status" value="1"/>
</dbReference>
<feature type="transmembrane region" description="Helical" evidence="5">
    <location>
        <begin position="288"/>
        <end position="311"/>
    </location>
</feature>
<evidence type="ECO:0000313" key="9">
    <source>
        <dbReference type="RefSeq" id="XP_030757363.1"/>
    </source>
</evidence>
<keyword evidence="4 5" id="KW-0472">Membrane</keyword>
<feature type="transmembrane region" description="Helical" evidence="5">
    <location>
        <begin position="37"/>
        <end position="58"/>
    </location>
</feature>
<proteinExistence type="predicted"/>
<dbReference type="GeneID" id="115883187"/>
<evidence type="ECO:0000259" key="6">
    <source>
        <dbReference type="PROSITE" id="PS50850"/>
    </source>
</evidence>
<accession>A0A6J2Y0T9</accession>
<organism evidence="7 9">
    <name type="scientific">Sitophilus oryzae</name>
    <name type="common">Rice weevil</name>
    <name type="synonym">Curculio oryzae</name>
    <dbReference type="NCBI Taxonomy" id="7048"/>
    <lineage>
        <taxon>Eukaryota</taxon>
        <taxon>Metazoa</taxon>
        <taxon>Ecdysozoa</taxon>
        <taxon>Arthropoda</taxon>
        <taxon>Hexapoda</taxon>
        <taxon>Insecta</taxon>
        <taxon>Pterygota</taxon>
        <taxon>Neoptera</taxon>
        <taxon>Endopterygota</taxon>
        <taxon>Coleoptera</taxon>
        <taxon>Polyphaga</taxon>
        <taxon>Cucujiformia</taxon>
        <taxon>Curculionidae</taxon>
        <taxon>Dryophthorinae</taxon>
        <taxon>Sitophilus</taxon>
    </lineage>
</organism>
<feature type="transmembrane region" description="Helical" evidence="5">
    <location>
        <begin position="108"/>
        <end position="126"/>
    </location>
</feature>
<feature type="transmembrane region" description="Helical" evidence="5">
    <location>
        <begin position="466"/>
        <end position="485"/>
    </location>
</feature>
<dbReference type="GO" id="GO:0022857">
    <property type="term" value="F:transmembrane transporter activity"/>
    <property type="evidence" value="ECO:0007669"/>
    <property type="project" value="InterPro"/>
</dbReference>
<comment type="subcellular location">
    <subcellularLocation>
        <location evidence="1">Membrane</location>
        <topology evidence="1">Multi-pass membrane protein</topology>
    </subcellularLocation>
</comment>
<dbReference type="Pfam" id="PF00083">
    <property type="entry name" value="Sugar_tr"/>
    <property type="match status" value="1"/>
</dbReference>
<feature type="transmembrane region" description="Helical" evidence="5">
    <location>
        <begin position="165"/>
        <end position="189"/>
    </location>
</feature>
<dbReference type="InterPro" id="IPR005829">
    <property type="entry name" value="Sugar_transporter_CS"/>
</dbReference>
<evidence type="ECO:0000313" key="10">
    <source>
        <dbReference type="RefSeq" id="XP_030757364.1"/>
    </source>
</evidence>
<dbReference type="InterPro" id="IPR036259">
    <property type="entry name" value="MFS_trans_sf"/>
</dbReference>
<dbReference type="OrthoDB" id="6612291at2759"/>
<dbReference type="InterPro" id="IPR020846">
    <property type="entry name" value="MFS_dom"/>
</dbReference>
<dbReference type="PANTHER" id="PTHR48021">
    <property type="match status" value="1"/>
</dbReference>
<feature type="transmembrane region" description="Helical" evidence="5">
    <location>
        <begin position="78"/>
        <end position="96"/>
    </location>
</feature>
<dbReference type="Gene3D" id="1.20.1250.20">
    <property type="entry name" value="MFS general substrate transporter like domains"/>
    <property type="match status" value="1"/>
</dbReference>
<keyword evidence="2 5" id="KW-0812">Transmembrane</keyword>
<keyword evidence="3 5" id="KW-1133">Transmembrane helix</keyword>
<dbReference type="Proteomes" id="UP000504635">
    <property type="component" value="Unplaced"/>
</dbReference>
<evidence type="ECO:0000256" key="5">
    <source>
        <dbReference type="SAM" id="Phobius"/>
    </source>
</evidence>
<reference evidence="8 9" key="1">
    <citation type="submission" date="2025-04" db="UniProtKB">
        <authorList>
            <consortium name="RefSeq"/>
        </authorList>
    </citation>
    <scope>IDENTIFICATION</scope>
    <source>
        <tissue evidence="8 9">Gonads</tissue>
    </source>
</reference>
<dbReference type="PROSITE" id="PS50850">
    <property type="entry name" value="MFS"/>
    <property type="match status" value="1"/>
</dbReference>
<dbReference type="RefSeq" id="XP_030757364.1">
    <property type="nucleotide sequence ID" value="XM_030901504.1"/>
</dbReference>
<dbReference type="InterPro" id="IPR050549">
    <property type="entry name" value="MFS_Trehalose_Transporter"/>
</dbReference>
<evidence type="ECO:0000256" key="4">
    <source>
        <dbReference type="ARBA" id="ARBA00023136"/>
    </source>
</evidence>
<dbReference type="AlphaFoldDB" id="A0A6J2Y0T9"/>
<dbReference type="GO" id="GO:0016020">
    <property type="term" value="C:membrane"/>
    <property type="evidence" value="ECO:0007669"/>
    <property type="project" value="UniProtKB-SubCell"/>
</dbReference>
<dbReference type="RefSeq" id="XP_030757362.1">
    <property type="nucleotide sequence ID" value="XM_030901502.1"/>
</dbReference>
<feature type="domain" description="Major facilitator superfamily (MFS) profile" evidence="6">
    <location>
        <begin position="39"/>
        <end position="489"/>
    </location>
</feature>
<keyword evidence="7" id="KW-1185">Reference proteome</keyword>
<sequence length="509" mass="57264">MKSEERVEIDDEVKELREDENDEEITVLSWADAIRQILACCMANTIVIQAGINMSFSAVLLPQLKDSNTNIVIDKSQASWIASIVTIALPLGSTAIGPLMDKFGRKKMCVLSTIPVLVAWALHAYAENVWYIYVARIIAGFSGGLTTVALVYVSEIAHPKFRPMLLSLNSVFVTFGILLTCVLGFWFNWRLMSKIFFGLVFLTTIGLCFIPESPYWLVVFQNDKSACARSLRWIYKDDALYEQALKRILESKNDFGSNHSEGISEKSSLINLKNSINIYRESVVWKPFVILFFLFLFQQLSGAYVVIFYAVEIFRKIGGGNSIDGFTALIILGVIRFVVSIISTVTSKKIGRRPLMFYSAFGMILTSFSCGFYMFFQTNNESNLVNNSTSSPNVQNNNVTIFLVLGYVCFSSLGYLVIPWTMIGELLPIKVRGKLGGLTISIAYILMFVVTKIFPFLLEMVSMTNLFLLVGVINTVGLLYLYFWLPETLGKTFEQISKRFTKNIIKGNT</sequence>
<dbReference type="PANTHER" id="PTHR48021:SF32">
    <property type="entry name" value="FACILITATED TREHALOSE TRANSPORTER TRET1-2 HOMOLOG-LIKE PROTEIN"/>
    <property type="match status" value="1"/>
</dbReference>
<dbReference type="RefSeq" id="XP_030757363.1">
    <property type="nucleotide sequence ID" value="XM_030901503.1"/>
</dbReference>
<evidence type="ECO:0000313" key="8">
    <source>
        <dbReference type="RefSeq" id="XP_030757362.1"/>
    </source>
</evidence>
<evidence type="ECO:0000256" key="3">
    <source>
        <dbReference type="ARBA" id="ARBA00022989"/>
    </source>
</evidence>
<evidence type="ECO:0000313" key="7">
    <source>
        <dbReference type="Proteomes" id="UP000504635"/>
    </source>
</evidence>
<protein>
    <submittedName>
        <fullName evidence="8 9">Facilitated trehalose transporter Tret1-like</fullName>
    </submittedName>
</protein>